<keyword evidence="10" id="KW-0862">Zinc</keyword>
<feature type="transmembrane region" description="Helical" evidence="14">
    <location>
        <begin position="712"/>
        <end position="732"/>
    </location>
</feature>
<feature type="transmembrane region" description="Helical" evidence="14">
    <location>
        <begin position="1105"/>
        <end position="1123"/>
    </location>
</feature>
<keyword evidence="6 14" id="KW-0812">Transmembrane</keyword>
<dbReference type="PROSITE" id="PS51292">
    <property type="entry name" value="ZF_RING_CH"/>
    <property type="match status" value="1"/>
</dbReference>
<feature type="transmembrane region" description="Helical" evidence="14">
    <location>
        <begin position="1418"/>
        <end position="1446"/>
    </location>
</feature>
<dbReference type="Gene3D" id="3.30.40.10">
    <property type="entry name" value="Zinc/RING finger domain, C3HC4 (zinc finger)"/>
    <property type="match status" value="1"/>
</dbReference>
<dbReference type="GO" id="GO:0008270">
    <property type="term" value="F:zinc ion binding"/>
    <property type="evidence" value="ECO:0007669"/>
    <property type="project" value="UniProtKB-KW"/>
</dbReference>
<comment type="catalytic activity">
    <reaction evidence="1">
        <text>S-ubiquitinyl-[E2 ubiquitin-conjugating enzyme]-L-cysteine + [acceptor protein]-L-lysine = [E2 ubiquitin-conjugating enzyme]-L-cysteine + N(6)-ubiquitinyl-[acceptor protein]-L-lysine.</text>
        <dbReference type="EC" id="2.3.2.27"/>
    </reaction>
</comment>
<evidence type="ECO:0000256" key="5">
    <source>
        <dbReference type="ARBA" id="ARBA00022679"/>
    </source>
</evidence>
<evidence type="ECO:0000256" key="13">
    <source>
        <dbReference type="SAM" id="MobiDB-lite"/>
    </source>
</evidence>
<evidence type="ECO:0000256" key="7">
    <source>
        <dbReference type="ARBA" id="ARBA00022723"/>
    </source>
</evidence>
<gene>
    <name evidence="16" type="ORF">COEREDRAFT_15817</name>
</gene>
<feature type="compositionally biased region" description="Low complexity" evidence="13">
    <location>
        <begin position="616"/>
        <end position="632"/>
    </location>
</feature>
<feature type="region of interest" description="Disordered" evidence="13">
    <location>
        <begin position="1273"/>
        <end position="1301"/>
    </location>
</feature>
<dbReference type="InterPro" id="IPR013083">
    <property type="entry name" value="Znf_RING/FYVE/PHD"/>
</dbReference>
<evidence type="ECO:0000259" key="15">
    <source>
        <dbReference type="PROSITE" id="PS51292"/>
    </source>
</evidence>
<feature type="compositionally biased region" description="Basic and acidic residues" evidence="13">
    <location>
        <begin position="575"/>
        <end position="585"/>
    </location>
</feature>
<dbReference type="InterPro" id="IPR011016">
    <property type="entry name" value="Znf_RING-CH"/>
</dbReference>
<name>A0A2G5BAE6_COERN</name>
<protein>
    <recommendedName>
        <fullName evidence="4">RING-type E3 ubiquitin transferase</fullName>
        <ecNumber evidence="4">2.3.2.27</ecNumber>
    </recommendedName>
</protein>
<feature type="transmembrane region" description="Helical" evidence="14">
    <location>
        <begin position="1366"/>
        <end position="1387"/>
    </location>
</feature>
<evidence type="ECO:0000256" key="8">
    <source>
        <dbReference type="ARBA" id="ARBA00022771"/>
    </source>
</evidence>
<keyword evidence="9" id="KW-0833">Ubl conjugation pathway</keyword>
<feature type="transmembrane region" description="Helical" evidence="14">
    <location>
        <begin position="1325"/>
        <end position="1350"/>
    </location>
</feature>
<dbReference type="SMART" id="SM00744">
    <property type="entry name" value="RINGv"/>
    <property type="match status" value="1"/>
</dbReference>
<evidence type="ECO:0000256" key="4">
    <source>
        <dbReference type="ARBA" id="ARBA00012483"/>
    </source>
</evidence>
<evidence type="ECO:0000313" key="17">
    <source>
        <dbReference type="Proteomes" id="UP000242474"/>
    </source>
</evidence>
<feature type="compositionally biased region" description="Polar residues" evidence="13">
    <location>
        <begin position="498"/>
        <end position="511"/>
    </location>
</feature>
<evidence type="ECO:0000256" key="9">
    <source>
        <dbReference type="ARBA" id="ARBA00022786"/>
    </source>
</evidence>
<keyword evidence="5" id="KW-0808">Transferase</keyword>
<dbReference type="FunFam" id="3.30.40.10:FF:000287">
    <property type="entry name" value="RING finger membrane protein"/>
    <property type="match status" value="1"/>
</dbReference>
<feature type="transmembrane region" description="Helical" evidence="14">
    <location>
        <begin position="1066"/>
        <end position="1085"/>
    </location>
</feature>
<accession>A0A2G5BAE6</accession>
<keyword evidence="11 14" id="KW-1133">Transmembrane helix</keyword>
<feature type="transmembrane region" description="Helical" evidence="14">
    <location>
        <begin position="678"/>
        <end position="700"/>
    </location>
</feature>
<feature type="transmembrane region" description="Helical" evidence="14">
    <location>
        <begin position="1473"/>
        <end position="1495"/>
    </location>
</feature>
<evidence type="ECO:0000256" key="3">
    <source>
        <dbReference type="ARBA" id="ARBA00004906"/>
    </source>
</evidence>
<dbReference type="GO" id="GO:0061630">
    <property type="term" value="F:ubiquitin protein ligase activity"/>
    <property type="evidence" value="ECO:0007669"/>
    <property type="project" value="UniProtKB-EC"/>
</dbReference>
<dbReference type="InterPro" id="IPR056521">
    <property type="entry name" value="MARCHF6-like_C"/>
</dbReference>
<evidence type="ECO:0000256" key="1">
    <source>
        <dbReference type="ARBA" id="ARBA00000900"/>
    </source>
</evidence>
<keyword evidence="7" id="KW-0479">Metal-binding</keyword>
<dbReference type="SUPFAM" id="SSF57850">
    <property type="entry name" value="RING/U-box"/>
    <property type="match status" value="1"/>
</dbReference>
<dbReference type="GO" id="GO:0036503">
    <property type="term" value="P:ERAD pathway"/>
    <property type="evidence" value="ECO:0007669"/>
    <property type="project" value="TreeGrafter"/>
</dbReference>
<feature type="transmembrane region" description="Helical" evidence="14">
    <location>
        <begin position="1564"/>
        <end position="1589"/>
    </location>
</feature>
<evidence type="ECO:0000256" key="11">
    <source>
        <dbReference type="ARBA" id="ARBA00022989"/>
    </source>
</evidence>
<dbReference type="STRING" id="763665.A0A2G5BAE6"/>
<feature type="region of interest" description="Disordered" evidence="13">
    <location>
        <begin position="437"/>
        <end position="459"/>
    </location>
</feature>
<sequence>MATVDSPFCRVCRGESTPEEPLFFPCRCSGSIKYVHQVCLEEWLAHSNKRYCELCGYEYTFSPLYDPTMPESIPKTMVLRQMLGNVAVAVVDTVRSAVVVIMWLFVLPYLVYWLTRFYFWSGQSVVFSPSHRAASPTSALGTDSGISSTSATRRFAEFNSWSDWYASARTNATIAPISSYTGALDGATNSALVMYSAVRILVKAGADLMWITLGIRTTNKEFNDAADGLAEFLAKSAEGSLVTLLSILLFMTMFMLRDWIVTNAPIDDEIVDEIDMQMDEEQPNEGVVDNQRQADVPEAVQNQLHVEGRPIVAENPQHRPIFEHPPHELPALNDLPPYERLDRPQLPRQLRIDADGMPYGANPDYHGAWGAANVEGEPASSLGTGGEGADDSELNRLMETLPDTLRPAIGGTSHASTPSGVRTTWAYADEAFDEQSDAEGDDIMTSDNTGDSAGSSHLGYDESNICTSVGADLLGHGSRSNSSNSEEAWSFVNRGESSRSASDPDPTSSSRGMHFGSYGEHRGVALPPTFTGENSRAIYAHARHRRASNDGSGSNDSEDDSSTSDSGLDEAMAAAERRRDGEAALRRLRYGGIFDQQQRDQGPAVDPGREADHVRQQQQQQQQVEQPQLQAQGVDRAQNGVVDDVEAELGDNIGDFEGAEGVLEAMGFRGPLVNSTQYFVLVIIVVGMVLAFFAWLPYICGRAFVALNPIRVIFYGAHLLLASVDAVSEFLLDLLPLLLWQHARPAVAALTNTLGPILVYALLPFVPGIRDALESAEGSLWVKLNSSSVQTQLLEKLRMSWVIRIMFPWAYAEPTKTLDFDESAHMGFGSASKHGIMQLAPVVRVLEWLPGGVREAFGFLASSGETRELSASLALMEWEREVWQRLVRWGIPIDKIVLRFEQASEGSSLDDRVLMIAIGHLLGVLSAWAIVSYTPRPLRRSALYSSARMFLRMAKIVFFILIELMAFPVICGYCLDVSLMPLLSSASLWSRYVALVEQRWVSLFTHWLLGMLFMVHFARFVLHCRQVMRPGLLWFIRDPNDPEFHPMREILEDRMLPQQYNIARSALMYCGIILTCVGLSMQIAVKAAPSVFPIKWMPSARFSDYPTSIMFMVFLLPVAMMWGRPNEVLHFLFSHWWRLAARMTRLSEFILGERSILDEGEWIHRGYPHLPVPFPRPTMPTHVVQEVFDVFNATTFDQARTGPIAGALPTHEYVAKLQEAVDRALAESHPHVRFVLRGHNFRVPAIDTVPVVPGRNMLVLVDDRGYPVDDRFDYETADDPELRNSDENRDRDLPLPAPESSYRDRRFRGEHYGVIYVPPMLRARIFAILALGWLAIATISSATLVLSLIIGRSTYMYMGALPIHDMYALSIGLLVLLIVAVLVYRVAMYLGDVIAQSNDNDAAWLIIKRKLAQVWTSVWKTAVTAVVFFGIIPALLGLVVEVYFVVLLRYSIDMREVGAALSRNPIQAMAHNWMFGVLHVWVGLTVIRFFPALPWNRQLVRLYAGPPHTWHVWRGILVFGLPIIGLALACAVIPFSLAATMMWGMGTLSAASMTRMLTLQDLPLLALCVEAVLSSAIVVALSWQLGLLYQRWSRSARDRVYLVGQRLHNLEDVADARNAAENDGAARQATGAN</sequence>
<feature type="domain" description="RING-CH-type" evidence="15">
    <location>
        <begin position="1"/>
        <end position="62"/>
    </location>
</feature>
<dbReference type="EMBL" id="KZ303503">
    <property type="protein sequence ID" value="PIA15985.1"/>
    <property type="molecule type" value="Genomic_DNA"/>
</dbReference>
<keyword evidence="17" id="KW-1185">Reference proteome</keyword>
<dbReference type="OrthoDB" id="264354at2759"/>
<dbReference type="GO" id="GO:0005789">
    <property type="term" value="C:endoplasmic reticulum membrane"/>
    <property type="evidence" value="ECO:0007669"/>
    <property type="project" value="TreeGrafter"/>
</dbReference>
<evidence type="ECO:0000256" key="10">
    <source>
        <dbReference type="ARBA" id="ARBA00022833"/>
    </source>
</evidence>
<dbReference type="PANTHER" id="PTHR13145">
    <property type="entry name" value="SSM4 PROTEIN"/>
    <property type="match status" value="1"/>
</dbReference>
<feature type="compositionally biased region" description="Polar residues" evidence="13">
    <location>
        <begin position="445"/>
        <end position="455"/>
    </location>
</feature>
<feature type="transmembrane region" description="Helical" evidence="14">
    <location>
        <begin position="94"/>
        <end position="114"/>
    </location>
</feature>
<proteinExistence type="predicted"/>
<feature type="compositionally biased region" description="Polar residues" evidence="13">
    <location>
        <begin position="478"/>
        <end position="487"/>
    </location>
</feature>
<dbReference type="PANTHER" id="PTHR13145:SF0">
    <property type="entry name" value="E3 UBIQUITIN-PROTEIN LIGASE MARCHF6"/>
    <property type="match status" value="1"/>
</dbReference>
<feature type="transmembrane region" description="Helical" evidence="14">
    <location>
        <begin position="956"/>
        <end position="980"/>
    </location>
</feature>
<keyword evidence="12 14" id="KW-0472">Membrane</keyword>
<comment type="pathway">
    <text evidence="3">Protein modification; protein ubiquitination.</text>
</comment>
<feature type="region of interest" description="Disordered" evidence="13">
    <location>
        <begin position="476"/>
        <end position="531"/>
    </location>
</feature>
<dbReference type="Proteomes" id="UP000242474">
    <property type="component" value="Unassembled WGS sequence"/>
</dbReference>
<feature type="compositionally biased region" description="Basic and acidic residues" evidence="13">
    <location>
        <begin position="1273"/>
        <end position="1293"/>
    </location>
</feature>
<feature type="transmembrane region" description="Helical" evidence="14">
    <location>
        <begin position="1000"/>
        <end position="1022"/>
    </location>
</feature>
<dbReference type="Pfam" id="PF12906">
    <property type="entry name" value="RINGv"/>
    <property type="match status" value="1"/>
</dbReference>
<evidence type="ECO:0000313" key="16">
    <source>
        <dbReference type="EMBL" id="PIA15985.1"/>
    </source>
</evidence>
<reference evidence="16 17" key="1">
    <citation type="journal article" date="2015" name="Genome Biol. Evol.">
        <title>Phylogenomic analyses indicate that early fungi evolved digesting cell walls of algal ancestors of land plants.</title>
        <authorList>
            <person name="Chang Y."/>
            <person name="Wang S."/>
            <person name="Sekimoto S."/>
            <person name="Aerts A.L."/>
            <person name="Choi C."/>
            <person name="Clum A."/>
            <person name="LaButti K.M."/>
            <person name="Lindquist E.A."/>
            <person name="Yee Ngan C."/>
            <person name="Ohm R.A."/>
            <person name="Salamov A.A."/>
            <person name="Grigoriev I.V."/>
            <person name="Spatafora J.W."/>
            <person name="Berbee M.L."/>
        </authorList>
    </citation>
    <scope>NUCLEOTIDE SEQUENCE [LARGE SCALE GENOMIC DNA]</scope>
    <source>
        <strain evidence="16 17">NRRL 1564</strain>
    </source>
</reference>
<dbReference type="EC" id="2.3.2.27" evidence="4"/>
<comment type="subcellular location">
    <subcellularLocation>
        <location evidence="2">Membrane</location>
        <topology evidence="2">Multi-pass membrane protein</topology>
    </subcellularLocation>
</comment>
<evidence type="ECO:0000256" key="12">
    <source>
        <dbReference type="ARBA" id="ARBA00023136"/>
    </source>
</evidence>
<evidence type="ECO:0000256" key="6">
    <source>
        <dbReference type="ARBA" id="ARBA00022692"/>
    </source>
</evidence>
<feature type="region of interest" description="Disordered" evidence="13">
    <location>
        <begin position="544"/>
        <end position="633"/>
    </location>
</feature>
<feature type="transmembrane region" description="Helical" evidence="14">
    <location>
        <begin position="1516"/>
        <end position="1544"/>
    </location>
</feature>
<keyword evidence="8" id="KW-0863">Zinc-finger</keyword>
<feature type="compositionally biased region" description="Low complexity" evidence="13">
    <location>
        <begin position="563"/>
        <end position="574"/>
    </location>
</feature>
<evidence type="ECO:0000256" key="2">
    <source>
        <dbReference type="ARBA" id="ARBA00004141"/>
    </source>
</evidence>
<dbReference type="Pfam" id="PF23113">
    <property type="entry name" value="MARCHF6_C"/>
    <property type="match status" value="1"/>
</dbReference>
<organism evidence="16 17">
    <name type="scientific">Coemansia reversa (strain ATCC 12441 / NRRL 1564)</name>
    <dbReference type="NCBI Taxonomy" id="763665"/>
    <lineage>
        <taxon>Eukaryota</taxon>
        <taxon>Fungi</taxon>
        <taxon>Fungi incertae sedis</taxon>
        <taxon>Zoopagomycota</taxon>
        <taxon>Kickxellomycotina</taxon>
        <taxon>Kickxellomycetes</taxon>
        <taxon>Kickxellales</taxon>
        <taxon>Kickxellaceae</taxon>
        <taxon>Coemansia</taxon>
    </lineage>
</organism>
<evidence type="ECO:0000256" key="14">
    <source>
        <dbReference type="SAM" id="Phobius"/>
    </source>
</evidence>
<dbReference type="CDD" id="cd16702">
    <property type="entry name" value="RING_CH-C4HC3_MARCH6"/>
    <property type="match status" value="1"/>
</dbReference>